<evidence type="ECO:0000259" key="1">
    <source>
        <dbReference type="Pfam" id="PF00078"/>
    </source>
</evidence>
<feature type="domain" description="Reverse transcriptase" evidence="1">
    <location>
        <begin position="23"/>
        <end position="159"/>
    </location>
</feature>
<dbReference type="AlphaFoldDB" id="A0A8T0DBZ5"/>
<dbReference type="Pfam" id="PF00078">
    <property type="entry name" value="RVT_1"/>
    <property type="match status" value="1"/>
</dbReference>
<name>A0A8T0DBZ5_9TREM</name>
<keyword evidence="3" id="KW-1185">Reference proteome</keyword>
<evidence type="ECO:0000313" key="3">
    <source>
        <dbReference type="Proteomes" id="UP000699462"/>
    </source>
</evidence>
<protein>
    <recommendedName>
        <fullName evidence="1">Reverse transcriptase domain-containing protein</fullName>
    </recommendedName>
</protein>
<comment type="caution">
    <text evidence="2">The sequence shown here is derived from an EMBL/GenBank/DDBJ whole genome shotgun (WGS) entry which is preliminary data.</text>
</comment>
<organism evidence="2 3">
    <name type="scientific">Paragonimus westermani</name>
    <dbReference type="NCBI Taxonomy" id="34504"/>
    <lineage>
        <taxon>Eukaryota</taxon>
        <taxon>Metazoa</taxon>
        <taxon>Spiralia</taxon>
        <taxon>Lophotrochozoa</taxon>
        <taxon>Platyhelminthes</taxon>
        <taxon>Trematoda</taxon>
        <taxon>Digenea</taxon>
        <taxon>Plagiorchiida</taxon>
        <taxon>Troglotremata</taxon>
        <taxon>Troglotrematidae</taxon>
        <taxon>Paragonimus</taxon>
    </lineage>
</organism>
<dbReference type="EMBL" id="JTDF01006997">
    <property type="protein sequence ID" value="KAF8565300.1"/>
    <property type="molecule type" value="Genomic_DNA"/>
</dbReference>
<dbReference type="OrthoDB" id="6285785at2759"/>
<dbReference type="InterPro" id="IPR000477">
    <property type="entry name" value="RT_dom"/>
</dbReference>
<gene>
    <name evidence="2" type="ORF">P879_09373</name>
</gene>
<dbReference type="Proteomes" id="UP000699462">
    <property type="component" value="Unassembled WGS sequence"/>
</dbReference>
<evidence type="ECO:0000313" key="2">
    <source>
        <dbReference type="EMBL" id="KAF8565300.1"/>
    </source>
</evidence>
<reference evidence="2 3" key="1">
    <citation type="submission" date="2019-07" db="EMBL/GenBank/DDBJ databases">
        <title>Annotation for the trematode Paragonimus westermani.</title>
        <authorList>
            <person name="Choi Y.-J."/>
        </authorList>
    </citation>
    <scope>NUCLEOTIDE SEQUENCE [LARGE SCALE GENOMIC DNA]</scope>
    <source>
        <strain evidence="2">180907_Pwestermani</strain>
    </source>
</reference>
<accession>A0A8T0DBZ5</accession>
<proteinExistence type="predicted"/>
<dbReference type="PANTHER" id="PTHR19446">
    <property type="entry name" value="REVERSE TRANSCRIPTASES"/>
    <property type="match status" value="1"/>
</dbReference>
<sequence>MLVLESPTSQLSLARLTFVPKVEESVTPADYRPIAVSSVLQRVLHKILDKRVRDTIKFSSLQVAFQKKDGCLEASTLLHTMLRTVHDEAKPISVTFLDVSKAFHSVSHDTILLWARKHGLPPPLVPYLSRLYSESLSNHMGWCECEMPTGRATGRSTISRVIHNDYGLSSKLCSARGGIHSERPM</sequence>